<gene>
    <name evidence="2" type="ORF">O159_17000</name>
    <name evidence="3" type="ORF">O159_23050</name>
</gene>
<dbReference type="HOGENOM" id="CLU_2844507_0_0_11"/>
<evidence type="ECO:0000256" key="1">
    <source>
        <dbReference type="SAM" id="Phobius"/>
    </source>
</evidence>
<dbReference type="KEGG" id="lxy:O159_23050"/>
<evidence type="ECO:0000313" key="4">
    <source>
        <dbReference type="Proteomes" id="UP000016743"/>
    </source>
</evidence>
<evidence type="ECO:0000313" key="3">
    <source>
        <dbReference type="EMBL" id="AGW42267.1"/>
    </source>
</evidence>
<keyword evidence="1" id="KW-0472">Membrane</keyword>
<accession>U3PBY7</accession>
<feature type="transmembrane region" description="Helical" evidence="1">
    <location>
        <begin position="43"/>
        <end position="61"/>
    </location>
</feature>
<dbReference type="OrthoDB" id="3717977at2"/>
<keyword evidence="4" id="KW-1185">Reference proteome</keyword>
<dbReference type="Proteomes" id="UP000016743">
    <property type="component" value="Chromosome"/>
</dbReference>
<dbReference type="STRING" id="1389489.O159_17000"/>
<dbReference type="AlphaFoldDB" id="U3PBY7"/>
<dbReference type="EMBL" id="CP006734">
    <property type="protein sequence ID" value="AGW42267.1"/>
    <property type="molecule type" value="Genomic_DNA"/>
</dbReference>
<reference evidence="3 4" key="1">
    <citation type="journal article" date="2013" name="Genome Announc.">
        <title>Complete Genome Sequence of Leifsonia xyli subsp. cynodontis Strain DSM46306, a Gram-Positive Bacterial Pathogen of Grasses.</title>
        <authorList>
            <person name="Monteiro-Vitorello C.B."/>
            <person name="Zerillo M.M."/>
            <person name="Van Sluys M.A."/>
            <person name="Camargo L.E."/>
            <person name="Kitajima J.P."/>
        </authorList>
    </citation>
    <scope>NUCLEOTIDE SEQUENCE [LARGE SCALE GENOMIC DNA]</scope>
    <source>
        <strain evidence="3 4">DSM 46306</strain>
    </source>
</reference>
<sequence length="65" mass="7082">MTESKDVKKGRGTGWIIAAAAVYAWGLGILVRPVGTDEFGYKLFAVVFCAVVGTVLLLRGLRKRR</sequence>
<proteinExistence type="predicted"/>
<dbReference type="KEGG" id="lxy:O159_17000"/>
<dbReference type="EMBL" id="CP006734">
    <property type="protein sequence ID" value="AGW41744.1"/>
    <property type="molecule type" value="Genomic_DNA"/>
</dbReference>
<protein>
    <submittedName>
        <fullName evidence="3">Uncharacterized protein</fullName>
    </submittedName>
</protein>
<dbReference type="RefSeq" id="WP_021755221.1">
    <property type="nucleotide sequence ID" value="NC_022438.1"/>
</dbReference>
<keyword evidence="1" id="KW-1133">Transmembrane helix</keyword>
<name>U3PBY7_LEIXC</name>
<feature type="transmembrane region" description="Helical" evidence="1">
    <location>
        <begin position="12"/>
        <end position="31"/>
    </location>
</feature>
<evidence type="ECO:0000313" key="2">
    <source>
        <dbReference type="EMBL" id="AGW41744.1"/>
    </source>
</evidence>
<keyword evidence="1" id="KW-0812">Transmembrane</keyword>
<organism evidence="3 4">
    <name type="scientific">Leifsonia xyli subsp. cynodontis DSM 46306</name>
    <dbReference type="NCBI Taxonomy" id="1389489"/>
    <lineage>
        <taxon>Bacteria</taxon>
        <taxon>Bacillati</taxon>
        <taxon>Actinomycetota</taxon>
        <taxon>Actinomycetes</taxon>
        <taxon>Micrococcales</taxon>
        <taxon>Microbacteriaceae</taxon>
        <taxon>Leifsonia</taxon>
    </lineage>
</organism>